<dbReference type="Gene3D" id="3.40.50.300">
    <property type="entry name" value="P-loop containing nucleotide triphosphate hydrolases"/>
    <property type="match status" value="1"/>
</dbReference>
<comment type="caution">
    <text evidence="5">The sequence shown here is derived from an EMBL/GenBank/DDBJ whole genome shotgun (WGS) entry which is preliminary data.</text>
</comment>
<dbReference type="Pfam" id="PF00005">
    <property type="entry name" value="ABC_tran"/>
    <property type="match status" value="1"/>
</dbReference>
<sequence length="272" mass="30196">MRSHEPTPTLEFRRPTTGEELIRFEHLKKAFGPKRVYDDLDLTVRAGETLVVIGGSGTGKSVLLKCLIGLLYPDAGRILFQGQDLTRFHEEDFFAVRRHVAMVFQGAALFDSLTVGENVAYPLREHFPELSPQEISRRVAEKLAWVNLPGTEGMMPADLSGGMRKRVGLARAIATDPEVILWDEPTTGLDPITTTNVNAMINSMKQRLGCTSIVVTHDMLSAFAVADRIAMLANRRIVQVGTPDEMRRSTVPEVRAFMDARRGEMEGMEVAS</sequence>
<evidence type="ECO:0000256" key="3">
    <source>
        <dbReference type="ARBA" id="ARBA00022840"/>
    </source>
</evidence>
<dbReference type="GO" id="GO:0005524">
    <property type="term" value="F:ATP binding"/>
    <property type="evidence" value="ECO:0007669"/>
    <property type="project" value="UniProtKB-KW"/>
</dbReference>
<gene>
    <name evidence="5" type="ORF">SYV04_27620</name>
</gene>
<dbReference type="InterPro" id="IPR003439">
    <property type="entry name" value="ABC_transporter-like_ATP-bd"/>
</dbReference>
<keyword evidence="3 5" id="KW-0067">ATP-binding</keyword>
<dbReference type="InterPro" id="IPR027417">
    <property type="entry name" value="P-loop_NTPase"/>
</dbReference>
<name>A0ABU5H9N1_9BACT</name>
<dbReference type="PROSITE" id="PS00211">
    <property type="entry name" value="ABC_TRANSPORTER_1"/>
    <property type="match status" value="1"/>
</dbReference>
<proteinExistence type="predicted"/>
<evidence type="ECO:0000259" key="4">
    <source>
        <dbReference type="PROSITE" id="PS50893"/>
    </source>
</evidence>
<reference evidence="5 6" key="1">
    <citation type="submission" date="2023-12" db="EMBL/GenBank/DDBJ databases">
        <title>the genome sequence of Hyalangium sp. s54d21.</title>
        <authorList>
            <person name="Zhang X."/>
        </authorList>
    </citation>
    <scope>NUCLEOTIDE SEQUENCE [LARGE SCALE GENOMIC DNA]</scope>
    <source>
        <strain evidence="6">s54d21</strain>
    </source>
</reference>
<keyword evidence="1" id="KW-0813">Transport</keyword>
<evidence type="ECO:0000313" key="6">
    <source>
        <dbReference type="Proteomes" id="UP001291309"/>
    </source>
</evidence>
<dbReference type="SUPFAM" id="SSF52540">
    <property type="entry name" value="P-loop containing nucleoside triphosphate hydrolases"/>
    <property type="match status" value="1"/>
</dbReference>
<dbReference type="CDD" id="cd03261">
    <property type="entry name" value="ABC_Org_Solvent_Resistant"/>
    <property type="match status" value="1"/>
</dbReference>
<dbReference type="PANTHER" id="PTHR43023">
    <property type="entry name" value="PROTEIN TRIGALACTOSYLDIACYLGLYCEROL 3, CHLOROPLASTIC"/>
    <property type="match status" value="1"/>
</dbReference>
<feature type="domain" description="ABC transporter" evidence="4">
    <location>
        <begin position="22"/>
        <end position="259"/>
    </location>
</feature>
<dbReference type="EMBL" id="JAXIVS010000010">
    <property type="protein sequence ID" value="MDY7230196.1"/>
    <property type="molecule type" value="Genomic_DNA"/>
</dbReference>
<protein>
    <submittedName>
        <fullName evidence="5">ABC transporter ATP-binding protein</fullName>
    </submittedName>
</protein>
<dbReference type="RefSeq" id="WP_321548917.1">
    <property type="nucleotide sequence ID" value="NZ_JAXIVS010000010.1"/>
</dbReference>
<dbReference type="InterPro" id="IPR017871">
    <property type="entry name" value="ABC_transporter-like_CS"/>
</dbReference>
<dbReference type="PANTHER" id="PTHR43023:SF6">
    <property type="entry name" value="INTERMEMBRANE PHOSPHOLIPID TRANSPORT SYSTEM ATP-BINDING PROTEIN MLAF"/>
    <property type="match status" value="1"/>
</dbReference>
<evidence type="ECO:0000313" key="5">
    <source>
        <dbReference type="EMBL" id="MDY7230196.1"/>
    </source>
</evidence>
<dbReference type="Proteomes" id="UP001291309">
    <property type="component" value="Unassembled WGS sequence"/>
</dbReference>
<dbReference type="SMART" id="SM00382">
    <property type="entry name" value="AAA"/>
    <property type="match status" value="1"/>
</dbReference>
<evidence type="ECO:0000256" key="2">
    <source>
        <dbReference type="ARBA" id="ARBA00022741"/>
    </source>
</evidence>
<evidence type="ECO:0000256" key="1">
    <source>
        <dbReference type="ARBA" id="ARBA00022448"/>
    </source>
</evidence>
<accession>A0ABU5H9N1</accession>
<dbReference type="PROSITE" id="PS50893">
    <property type="entry name" value="ABC_TRANSPORTER_2"/>
    <property type="match status" value="1"/>
</dbReference>
<keyword evidence="6" id="KW-1185">Reference proteome</keyword>
<keyword evidence="2" id="KW-0547">Nucleotide-binding</keyword>
<organism evidence="5 6">
    <name type="scientific">Hyalangium rubrum</name>
    <dbReference type="NCBI Taxonomy" id="3103134"/>
    <lineage>
        <taxon>Bacteria</taxon>
        <taxon>Pseudomonadati</taxon>
        <taxon>Myxococcota</taxon>
        <taxon>Myxococcia</taxon>
        <taxon>Myxococcales</taxon>
        <taxon>Cystobacterineae</taxon>
        <taxon>Archangiaceae</taxon>
        <taxon>Hyalangium</taxon>
    </lineage>
</organism>
<dbReference type="InterPro" id="IPR003593">
    <property type="entry name" value="AAA+_ATPase"/>
</dbReference>